<accession>A0A4U7L473</accession>
<evidence type="ECO:0000313" key="6">
    <source>
        <dbReference type="EMBL" id="TKY90748.1"/>
    </source>
</evidence>
<dbReference type="PANTHER" id="PTHR43285">
    <property type="entry name" value="ANTHRANILATE PHOSPHORIBOSYLTRANSFERASE"/>
    <property type="match status" value="1"/>
</dbReference>
<evidence type="ECO:0000256" key="1">
    <source>
        <dbReference type="ARBA" id="ARBA00022676"/>
    </source>
</evidence>
<dbReference type="PANTHER" id="PTHR43285:SF2">
    <property type="entry name" value="ANTHRANILATE PHOSPHORIBOSYLTRANSFERASE"/>
    <property type="match status" value="1"/>
</dbReference>
<keyword evidence="1" id="KW-0328">Glycosyltransferase</keyword>
<evidence type="ECO:0000256" key="3">
    <source>
        <dbReference type="SAM" id="MobiDB-lite"/>
    </source>
</evidence>
<feature type="region of interest" description="Disordered" evidence="3">
    <location>
        <begin position="464"/>
        <end position="505"/>
    </location>
</feature>
<dbReference type="OrthoDB" id="427800at2759"/>
<gene>
    <name evidence="6" type="ORF">EX895_000746</name>
</gene>
<organism evidence="6 7">
    <name type="scientific">Sporisorium graminicola</name>
    <dbReference type="NCBI Taxonomy" id="280036"/>
    <lineage>
        <taxon>Eukaryota</taxon>
        <taxon>Fungi</taxon>
        <taxon>Dikarya</taxon>
        <taxon>Basidiomycota</taxon>
        <taxon>Ustilaginomycotina</taxon>
        <taxon>Ustilaginomycetes</taxon>
        <taxon>Ustilaginales</taxon>
        <taxon>Ustilaginaceae</taxon>
        <taxon>Sporisorium</taxon>
    </lineage>
</organism>
<dbReference type="InterPro" id="IPR005940">
    <property type="entry name" value="Anthranilate_Pribosyl_Tfrase"/>
</dbReference>
<dbReference type="GO" id="GO:0005829">
    <property type="term" value="C:cytosol"/>
    <property type="evidence" value="ECO:0007669"/>
    <property type="project" value="TreeGrafter"/>
</dbReference>
<feature type="compositionally biased region" description="Basic and acidic residues" evidence="3">
    <location>
        <begin position="464"/>
        <end position="484"/>
    </location>
</feature>
<sequence length="505" mass="54507">MPKTTIALIMSTSVSAQPAAILANGTTHQRHTADTFRPLLKALALAASVDSQSGQMNHPTGTSTITHAQLEQILQHLADPNFTSSRENHAQIGSALTCLKFCRLDIQAETFALAARIFLDCCLDVSVPDLDRAKEEYAGEGGMVEYRGTLDLVGTGGDGKDTFNVSTTAAMVAAGVKGVRVCKHGAKASSSTSGSADLLMSLGIPLLALPASQLPSVLSKSKFSFLFAQLYHPALAPLGPIRRSLGFPTIFNVLGPLINPAKPQRCILGVHSYYLGRIFAEALAKRGTQRAWIVCGQEGLDEISPAGKTDVWELNNGQIKEFTIEPEDFGLPKHPLEHVGSHSADENAAIVLKMFSTPDSASLPAEPLVQNMPLDPANFAAFAPETLVHVRSLPSIPKTTRLQAVKDYTLLQSAALLYVGSYASTLKQATDLARRSIESGAALRAMETFRDESNLAIARLEEEERKEANLKDRENRKSIEESVKNQDQYSYLPEIRQDVSVGTED</sequence>
<keyword evidence="4" id="KW-0732">Signal</keyword>
<dbReference type="SUPFAM" id="SSF52418">
    <property type="entry name" value="Nucleoside phosphorylase/phosphoribosyltransferase catalytic domain"/>
    <property type="match status" value="1"/>
</dbReference>
<feature type="signal peptide" evidence="4">
    <location>
        <begin position="1"/>
        <end position="16"/>
    </location>
</feature>
<dbReference type="GeneID" id="40723641"/>
<dbReference type="Proteomes" id="UP000306050">
    <property type="component" value="Chromosome SGRAM_1"/>
</dbReference>
<dbReference type="GO" id="GO:0004048">
    <property type="term" value="F:anthranilate phosphoribosyltransferase activity"/>
    <property type="evidence" value="ECO:0007669"/>
    <property type="project" value="InterPro"/>
</dbReference>
<dbReference type="EMBL" id="SRRM01000002">
    <property type="protein sequence ID" value="TKY90748.1"/>
    <property type="molecule type" value="Genomic_DNA"/>
</dbReference>
<reference evidence="6 7" key="1">
    <citation type="submission" date="2019-05" db="EMBL/GenBank/DDBJ databases">
        <title>Sporisorium graminicola CBS 10092 draft sequencing and annotation.</title>
        <authorList>
            <person name="Solano-Gonzalez S."/>
            <person name="Caddick M.X."/>
            <person name="Darby A."/>
        </authorList>
    </citation>
    <scope>NUCLEOTIDE SEQUENCE [LARGE SCALE GENOMIC DNA]</scope>
    <source>
        <strain evidence="6 7">CBS 10092</strain>
    </source>
</reference>
<dbReference type="NCBIfam" id="TIGR01245">
    <property type="entry name" value="trpD"/>
    <property type="match status" value="1"/>
</dbReference>
<dbReference type="AlphaFoldDB" id="A0A4U7L473"/>
<proteinExistence type="predicted"/>
<comment type="caution">
    <text evidence="6">The sequence shown here is derived from an EMBL/GenBank/DDBJ whole genome shotgun (WGS) entry which is preliminary data.</text>
</comment>
<name>A0A4U7L473_9BASI</name>
<evidence type="ECO:0000313" key="7">
    <source>
        <dbReference type="Proteomes" id="UP000306050"/>
    </source>
</evidence>
<evidence type="ECO:0000256" key="2">
    <source>
        <dbReference type="ARBA" id="ARBA00022679"/>
    </source>
</evidence>
<evidence type="ECO:0000256" key="4">
    <source>
        <dbReference type="SAM" id="SignalP"/>
    </source>
</evidence>
<evidence type="ECO:0000259" key="5">
    <source>
        <dbReference type="Pfam" id="PF00591"/>
    </source>
</evidence>
<keyword evidence="2" id="KW-0808">Transferase</keyword>
<protein>
    <recommendedName>
        <fullName evidence="5">Glycosyl transferase family 3 domain-containing protein</fullName>
    </recommendedName>
</protein>
<dbReference type="InterPro" id="IPR035902">
    <property type="entry name" value="Nuc_phospho_transferase"/>
</dbReference>
<feature type="domain" description="Glycosyl transferase family 3" evidence="5">
    <location>
        <begin position="149"/>
        <end position="361"/>
    </location>
</feature>
<dbReference type="GO" id="GO:0000162">
    <property type="term" value="P:L-tryptophan biosynthetic process"/>
    <property type="evidence" value="ECO:0007669"/>
    <property type="project" value="InterPro"/>
</dbReference>
<dbReference type="InterPro" id="IPR000312">
    <property type="entry name" value="Glycosyl_Trfase_fam3"/>
</dbReference>
<feature type="chain" id="PRO_5020508322" description="Glycosyl transferase family 3 domain-containing protein" evidence="4">
    <location>
        <begin position="17"/>
        <end position="505"/>
    </location>
</feature>
<dbReference type="Gene3D" id="3.40.1030.10">
    <property type="entry name" value="Nucleoside phosphorylase/phosphoribosyltransferase catalytic domain"/>
    <property type="match status" value="1"/>
</dbReference>
<dbReference type="KEGG" id="sgra:EX895_000746"/>
<keyword evidence="7" id="KW-1185">Reference proteome</keyword>
<dbReference type="Pfam" id="PF00591">
    <property type="entry name" value="Glycos_transf_3"/>
    <property type="match status" value="1"/>
</dbReference>
<dbReference type="RefSeq" id="XP_029742733.1">
    <property type="nucleotide sequence ID" value="XM_029881347.1"/>
</dbReference>